<sequence>MFETGNPGKATRIVMVLNAALAIQLFQCVSISLAQSTAVEIIEADRLNHASDEFNDPETLADWQRIFQTEQTEADQLQSINVGKTKPGWMTLIPHTSTWYQDYRGVLVFKEITGNFVVTTRAEITNRDRSGAPRSQFSLGGLMVRSPRHINSRTWRPGGENYLFLSLGTANKPGEFAFEVKTTRNSDSQLKIEPLSTGVAEIRIARLGSHFLLLRRLPNSQWMVHRRYHRPDMPESLQVGFTVYTDYPSASKFSPAQQNSTVIRSGRPDLIASFEYFRIREPIVPAEFADHLFTDARSISDAELLSFLGNAIK</sequence>
<gene>
    <name evidence="1" type="ORF">Pan54_22630</name>
</gene>
<keyword evidence="2" id="KW-1185">Reference proteome</keyword>
<protein>
    <submittedName>
        <fullName evidence="1">Uncharacterized protein</fullName>
    </submittedName>
</protein>
<dbReference type="Proteomes" id="UP000316095">
    <property type="component" value="Unassembled WGS sequence"/>
</dbReference>
<accession>A0A5C5XEQ2</accession>
<organism evidence="1 2">
    <name type="scientific">Rubinisphaera italica</name>
    <dbReference type="NCBI Taxonomy" id="2527969"/>
    <lineage>
        <taxon>Bacteria</taxon>
        <taxon>Pseudomonadati</taxon>
        <taxon>Planctomycetota</taxon>
        <taxon>Planctomycetia</taxon>
        <taxon>Planctomycetales</taxon>
        <taxon>Planctomycetaceae</taxon>
        <taxon>Rubinisphaera</taxon>
    </lineage>
</organism>
<evidence type="ECO:0000313" key="2">
    <source>
        <dbReference type="Proteomes" id="UP000316095"/>
    </source>
</evidence>
<evidence type="ECO:0000313" key="1">
    <source>
        <dbReference type="EMBL" id="TWT61527.1"/>
    </source>
</evidence>
<dbReference type="AlphaFoldDB" id="A0A5C5XEQ2"/>
<comment type="caution">
    <text evidence="1">The sequence shown here is derived from an EMBL/GenBank/DDBJ whole genome shotgun (WGS) entry which is preliminary data.</text>
</comment>
<dbReference type="Gene3D" id="2.60.120.200">
    <property type="match status" value="1"/>
</dbReference>
<proteinExistence type="predicted"/>
<reference evidence="1 2" key="1">
    <citation type="submission" date="2019-02" db="EMBL/GenBank/DDBJ databases">
        <title>Deep-cultivation of Planctomycetes and their phenomic and genomic characterization uncovers novel biology.</title>
        <authorList>
            <person name="Wiegand S."/>
            <person name="Jogler M."/>
            <person name="Boedeker C."/>
            <person name="Pinto D."/>
            <person name="Vollmers J."/>
            <person name="Rivas-Marin E."/>
            <person name="Kohn T."/>
            <person name="Peeters S.H."/>
            <person name="Heuer A."/>
            <person name="Rast P."/>
            <person name="Oberbeckmann S."/>
            <person name="Bunk B."/>
            <person name="Jeske O."/>
            <person name="Meyerdierks A."/>
            <person name="Storesund J.E."/>
            <person name="Kallscheuer N."/>
            <person name="Luecker S."/>
            <person name="Lage O.M."/>
            <person name="Pohl T."/>
            <person name="Merkel B.J."/>
            <person name="Hornburger P."/>
            <person name="Mueller R.-W."/>
            <person name="Bruemmer F."/>
            <person name="Labrenz M."/>
            <person name="Spormann A.M."/>
            <person name="Op Den Camp H."/>
            <person name="Overmann J."/>
            <person name="Amann R."/>
            <person name="Jetten M.S.M."/>
            <person name="Mascher T."/>
            <person name="Medema M.H."/>
            <person name="Devos D.P."/>
            <person name="Kaster A.-K."/>
            <person name="Ovreas L."/>
            <person name="Rohde M."/>
            <person name="Galperin M.Y."/>
            <person name="Jogler C."/>
        </authorList>
    </citation>
    <scope>NUCLEOTIDE SEQUENCE [LARGE SCALE GENOMIC DNA]</scope>
    <source>
        <strain evidence="1 2">Pan54</strain>
    </source>
</reference>
<name>A0A5C5XEQ2_9PLAN</name>
<dbReference type="EMBL" id="SJPG01000001">
    <property type="protein sequence ID" value="TWT61527.1"/>
    <property type="molecule type" value="Genomic_DNA"/>
</dbReference>